<dbReference type="GO" id="GO:0000155">
    <property type="term" value="F:phosphorelay sensor kinase activity"/>
    <property type="evidence" value="ECO:0007669"/>
    <property type="project" value="InterPro"/>
</dbReference>
<dbReference type="PANTHER" id="PTHR24421:SF61">
    <property type="entry name" value="OXYGEN SENSOR HISTIDINE KINASE NREB"/>
    <property type="match status" value="1"/>
</dbReference>
<dbReference type="AlphaFoldDB" id="A0A7X4HB25"/>
<keyword evidence="2" id="KW-0418">Kinase</keyword>
<sequence length="243" mass="26933">MTVIHILGILLSVALLPLRGLTWQPWRQWQATMRQQERLRERQRIARILHDNFLQQCQCVQLALERQVEQCDFASQDKAALLRLANQANEAMAEGRALILQLRQDGHTACLGQRVDALGAMLLRLRPAKFSCRLRPALYCLRDAYSDELYMLLAEAIRNAFMHSAATHIWVADFGCQADLSVAVGDDGVGLGGASMDNADSARHYGLLGMQERARLLGASLSLDSPTSGGTTVSLHLKRAGWA</sequence>
<dbReference type="Pfam" id="PF07730">
    <property type="entry name" value="HisKA_3"/>
    <property type="match status" value="1"/>
</dbReference>
<organism evidence="6 7">
    <name type="scientific">Pseudoduganella aquatica</name>
    <dbReference type="NCBI Taxonomy" id="2660641"/>
    <lineage>
        <taxon>Bacteria</taxon>
        <taxon>Pseudomonadati</taxon>
        <taxon>Pseudomonadota</taxon>
        <taxon>Betaproteobacteria</taxon>
        <taxon>Burkholderiales</taxon>
        <taxon>Oxalobacteraceae</taxon>
        <taxon>Telluria group</taxon>
        <taxon>Pseudoduganella</taxon>
    </lineage>
</organism>
<dbReference type="Gene3D" id="1.20.5.1930">
    <property type="match status" value="1"/>
</dbReference>
<feature type="domain" description="Histidine kinase/HSP90-like ATPase" evidence="4">
    <location>
        <begin position="146"/>
        <end position="239"/>
    </location>
</feature>
<name>A0A7X4HB25_9BURK</name>
<comment type="caution">
    <text evidence="6">The sequence shown here is derived from an EMBL/GenBank/DDBJ whole genome shotgun (WGS) entry which is preliminary data.</text>
</comment>
<dbReference type="GO" id="GO:0046983">
    <property type="term" value="F:protein dimerization activity"/>
    <property type="evidence" value="ECO:0007669"/>
    <property type="project" value="InterPro"/>
</dbReference>
<dbReference type="InterPro" id="IPR036890">
    <property type="entry name" value="HATPase_C_sf"/>
</dbReference>
<evidence type="ECO:0008006" key="8">
    <source>
        <dbReference type="Google" id="ProtNLM"/>
    </source>
</evidence>
<protein>
    <recommendedName>
        <fullName evidence="8">Histidine kinase/HSP90-like ATPase domain-containing protein</fullName>
    </recommendedName>
</protein>
<evidence type="ECO:0000313" key="6">
    <source>
        <dbReference type="EMBL" id="MYN07968.1"/>
    </source>
</evidence>
<keyword evidence="3" id="KW-0902">Two-component regulatory system</keyword>
<dbReference type="InterPro" id="IPR003594">
    <property type="entry name" value="HATPase_dom"/>
</dbReference>
<evidence type="ECO:0000256" key="1">
    <source>
        <dbReference type="ARBA" id="ARBA00022679"/>
    </source>
</evidence>
<accession>A0A7X4HB25</accession>
<evidence type="ECO:0000259" key="5">
    <source>
        <dbReference type="Pfam" id="PF07730"/>
    </source>
</evidence>
<proteinExistence type="predicted"/>
<dbReference type="CDD" id="cd16917">
    <property type="entry name" value="HATPase_UhpB-NarQ-NarX-like"/>
    <property type="match status" value="1"/>
</dbReference>
<dbReference type="Pfam" id="PF02518">
    <property type="entry name" value="HATPase_c"/>
    <property type="match status" value="1"/>
</dbReference>
<evidence type="ECO:0000259" key="4">
    <source>
        <dbReference type="Pfam" id="PF02518"/>
    </source>
</evidence>
<evidence type="ECO:0000256" key="3">
    <source>
        <dbReference type="ARBA" id="ARBA00023012"/>
    </source>
</evidence>
<dbReference type="EMBL" id="WWCU01000010">
    <property type="protein sequence ID" value="MYN07968.1"/>
    <property type="molecule type" value="Genomic_DNA"/>
</dbReference>
<feature type="domain" description="Signal transduction histidine kinase subgroup 3 dimerisation and phosphoacceptor" evidence="5">
    <location>
        <begin position="41"/>
        <end position="105"/>
    </location>
</feature>
<keyword evidence="7" id="KW-1185">Reference proteome</keyword>
<dbReference type="InterPro" id="IPR011712">
    <property type="entry name" value="Sig_transdc_His_kin_sub3_dim/P"/>
</dbReference>
<evidence type="ECO:0000256" key="2">
    <source>
        <dbReference type="ARBA" id="ARBA00022777"/>
    </source>
</evidence>
<reference evidence="6 7" key="1">
    <citation type="submission" date="2019-12" db="EMBL/GenBank/DDBJ databases">
        <title>Novel species isolated from a subtropical stream in China.</title>
        <authorList>
            <person name="Lu H."/>
        </authorList>
    </citation>
    <scope>NUCLEOTIDE SEQUENCE [LARGE SCALE GENOMIC DNA]</scope>
    <source>
        <strain evidence="6 7">FT127W</strain>
    </source>
</reference>
<dbReference type="SUPFAM" id="SSF55874">
    <property type="entry name" value="ATPase domain of HSP90 chaperone/DNA topoisomerase II/histidine kinase"/>
    <property type="match status" value="1"/>
</dbReference>
<dbReference type="Proteomes" id="UP000450676">
    <property type="component" value="Unassembled WGS sequence"/>
</dbReference>
<dbReference type="GO" id="GO:0016020">
    <property type="term" value="C:membrane"/>
    <property type="evidence" value="ECO:0007669"/>
    <property type="project" value="InterPro"/>
</dbReference>
<dbReference type="PANTHER" id="PTHR24421">
    <property type="entry name" value="NITRATE/NITRITE SENSOR PROTEIN NARX-RELATED"/>
    <property type="match status" value="1"/>
</dbReference>
<dbReference type="Gene3D" id="3.30.565.10">
    <property type="entry name" value="Histidine kinase-like ATPase, C-terminal domain"/>
    <property type="match status" value="1"/>
</dbReference>
<dbReference type="InterPro" id="IPR050482">
    <property type="entry name" value="Sensor_HK_TwoCompSys"/>
</dbReference>
<evidence type="ECO:0000313" key="7">
    <source>
        <dbReference type="Proteomes" id="UP000450676"/>
    </source>
</evidence>
<gene>
    <name evidence="6" type="ORF">GTP77_11535</name>
</gene>
<keyword evidence="1" id="KW-0808">Transferase</keyword>